<dbReference type="EMBL" id="JBHGVX010000009">
    <property type="protein sequence ID" value="KAL1792502.1"/>
    <property type="molecule type" value="Genomic_DNA"/>
</dbReference>
<dbReference type="RefSeq" id="XP_069303086.1">
    <property type="nucleotide sequence ID" value="XM_069455156.1"/>
</dbReference>
<dbReference type="GeneID" id="96089331"/>
<feature type="region of interest" description="Disordered" evidence="2">
    <location>
        <begin position="95"/>
        <end position="117"/>
    </location>
</feature>
<protein>
    <submittedName>
        <fullName evidence="3">Uncharacterized protein</fullName>
    </submittedName>
</protein>
<name>A0ABR3U7K9_9PLEO</name>
<reference evidence="3 4" key="1">
    <citation type="submission" date="2024-09" db="EMBL/GenBank/DDBJ databases">
        <title>T2T genomes of carrot and Alternaria dauci and their utility for understanding host-pathogen interaction during carrot leaf blight disease.</title>
        <authorList>
            <person name="Liu W."/>
            <person name="Xu S."/>
            <person name="Ou C."/>
            <person name="Liu X."/>
            <person name="Zhuang F."/>
            <person name="Deng X.W."/>
        </authorList>
    </citation>
    <scope>NUCLEOTIDE SEQUENCE [LARGE SCALE GENOMIC DNA]</scope>
    <source>
        <strain evidence="3 4">A2016</strain>
    </source>
</reference>
<accession>A0ABR3U7K9</accession>
<organism evidence="3 4">
    <name type="scientific">Alternaria dauci</name>
    <dbReference type="NCBI Taxonomy" id="48095"/>
    <lineage>
        <taxon>Eukaryota</taxon>
        <taxon>Fungi</taxon>
        <taxon>Dikarya</taxon>
        <taxon>Ascomycota</taxon>
        <taxon>Pezizomycotina</taxon>
        <taxon>Dothideomycetes</taxon>
        <taxon>Pleosporomycetidae</taxon>
        <taxon>Pleosporales</taxon>
        <taxon>Pleosporineae</taxon>
        <taxon>Pleosporaceae</taxon>
        <taxon>Alternaria</taxon>
        <taxon>Alternaria sect. Porri</taxon>
    </lineage>
</organism>
<evidence type="ECO:0000313" key="4">
    <source>
        <dbReference type="Proteomes" id="UP001578633"/>
    </source>
</evidence>
<evidence type="ECO:0000256" key="2">
    <source>
        <dbReference type="SAM" id="MobiDB-lite"/>
    </source>
</evidence>
<keyword evidence="4" id="KW-1185">Reference proteome</keyword>
<proteinExistence type="predicted"/>
<comment type="caution">
    <text evidence="3">The sequence shown here is derived from an EMBL/GenBank/DDBJ whole genome shotgun (WGS) entry which is preliminary data.</text>
</comment>
<evidence type="ECO:0000313" key="3">
    <source>
        <dbReference type="EMBL" id="KAL1792502.1"/>
    </source>
</evidence>
<evidence type="ECO:0000256" key="1">
    <source>
        <dbReference type="SAM" id="Coils"/>
    </source>
</evidence>
<feature type="coiled-coil region" evidence="1">
    <location>
        <begin position="118"/>
        <end position="145"/>
    </location>
</feature>
<dbReference type="Proteomes" id="UP001578633">
    <property type="component" value="Chromosome 9"/>
</dbReference>
<gene>
    <name evidence="3" type="ORF">ACET3X_009009</name>
</gene>
<sequence>MSDKKPEEEQSADPRCTPNYDTSDSLQQEITRVLKDFKNDVLGITFLGNDGVLRSLTADRKVLSAQGLRPELIQAFLSRFPEEYRAKMTNSVFADGTKTPKEKWYEPDPESLPAPLPQEKIEEVKNQSEERKNILRKRLQEDKNLLDVTGVLA</sequence>
<feature type="region of interest" description="Disordered" evidence="2">
    <location>
        <begin position="1"/>
        <end position="24"/>
    </location>
</feature>
<keyword evidence="1" id="KW-0175">Coiled coil</keyword>